<proteinExistence type="predicted"/>
<protein>
    <submittedName>
        <fullName evidence="1">Endopolygalacturonase protein</fullName>
    </submittedName>
</protein>
<dbReference type="EMBL" id="BSXG01000259">
    <property type="protein sequence ID" value="GME34960.1"/>
    <property type="molecule type" value="Genomic_DNA"/>
</dbReference>
<keyword evidence="2" id="KW-1185">Reference proteome</keyword>
<name>A0ACB5SCL8_9PEZI</name>
<accession>A0ACB5SCL8</accession>
<dbReference type="Proteomes" id="UP001165186">
    <property type="component" value="Unassembled WGS sequence"/>
</dbReference>
<organism evidence="1 2">
    <name type="scientific">Neofusicoccum parvum</name>
    <dbReference type="NCBI Taxonomy" id="310453"/>
    <lineage>
        <taxon>Eukaryota</taxon>
        <taxon>Fungi</taxon>
        <taxon>Dikarya</taxon>
        <taxon>Ascomycota</taxon>
        <taxon>Pezizomycotina</taxon>
        <taxon>Dothideomycetes</taxon>
        <taxon>Dothideomycetes incertae sedis</taxon>
        <taxon>Botryosphaeriales</taxon>
        <taxon>Botryosphaeriaceae</taxon>
        <taxon>Neofusicoccum</taxon>
    </lineage>
</organism>
<evidence type="ECO:0000313" key="2">
    <source>
        <dbReference type="Proteomes" id="UP001165186"/>
    </source>
</evidence>
<sequence>MVKVSTLVAGASMGVANAIAAPAELATRANCTFNSATQANTSKSGCSVIHLNNIAVPAGVTLDLTGLKPGTSVIFEGTTTFGHAKWAGPLISVSGTNIQVSGAPGHLIDGNGAAWWDGKGTNNPAENMKPKFFAAHKILGKSTIKGLQVKNTPVQAFSTDGSSGLTIDNVTINNADGDKGDLGHNTDGFDVGNSQDITIQNCHVTNQDDCLAVNSGTNIKFLGNTCIGGHGISIGSVGGRDNNVVNGVTVKDCTVQNSDNGVRIKTVAGATGSVTGVTFDGITLQNISKNGIVIQQDYQNGRPTGTPTSGVPIKQVTLNNIHGNVLSGGTDIYILCASCSNWTANLIKITGGTKANTCAGIPSGSGLPC</sequence>
<comment type="caution">
    <text evidence="1">The sequence shown here is derived from an EMBL/GenBank/DDBJ whole genome shotgun (WGS) entry which is preliminary data.</text>
</comment>
<gene>
    <name evidence="1" type="primary">g5629</name>
    <name evidence="1" type="ORF">NpPPO83_00005629</name>
</gene>
<evidence type="ECO:0000313" key="1">
    <source>
        <dbReference type="EMBL" id="GME34960.1"/>
    </source>
</evidence>
<reference evidence="1" key="1">
    <citation type="submission" date="2024-09" db="EMBL/GenBank/DDBJ databases">
        <title>Draft Genome Sequences of Neofusicoccum parvum.</title>
        <authorList>
            <person name="Ashida A."/>
            <person name="Camagna M."/>
            <person name="Tanaka A."/>
            <person name="Takemoto D."/>
        </authorList>
    </citation>
    <scope>NUCLEOTIDE SEQUENCE</scope>
    <source>
        <strain evidence="1">PPO83</strain>
    </source>
</reference>